<evidence type="ECO:0000259" key="7">
    <source>
        <dbReference type="Pfam" id="PF00482"/>
    </source>
</evidence>
<feature type="domain" description="Type II secretion system protein GspF" evidence="7">
    <location>
        <begin position="135"/>
        <end position="263"/>
    </location>
</feature>
<feature type="transmembrane region" description="Helical" evidence="6">
    <location>
        <begin position="249"/>
        <end position="269"/>
    </location>
</feature>
<keyword evidence="4 6" id="KW-1133">Transmembrane helix</keyword>
<keyword evidence="3 6" id="KW-0812">Transmembrane</keyword>
<evidence type="ECO:0000256" key="2">
    <source>
        <dbReference type="ARBA" id="ARBA00022475"/>
    </source>
</evidence>
<organism evidence="8">
    <name type="scientific">freshwater metagenome</name>
    <dbReference type="NCBI Taxonomy" id="449393"/>
    <lineage>
        <taxon>unclassified sequences</taxon>
        <taxon>metagenomes</taxon>
        <taxon>ecological metagenomes</taxon>
    </lineage>
</organism>
<accession>A0A6J6K6M3</accession>
<evidence type="ECO:0000313" key="8">
    <source>
        <dbReference type="EMBL" id="CAB4645012.1"/>
    </source>
</evidence>
<sequence length="272" mass="29269">MILVVVAGALCGAGVFLLAFPKVFGRLMKKLSRWLPTMQRQLKQRTSERHRSDLALTERIAEDMVVQKLVGVVAGAAMPAILFSLLSVLGVAVDNTFAIFCSIACAFTGFVLPDQRLKTEARRRRQSFLHAFSSFLDLTNVLLAGGAGTETALMAAADAGDGWAFGQLRNALVRARSARTSPWNELAALGERFNLTHVTEVAGSVQLAGEHGARIRSSLSAKAESLRHRQMSEIEAAANSATERMGVPMVLLFLAFIMLIGYPAVTLVLGGL</sequence>
<feature type="transmembrane region" description="Helical" evidence="6">
    <location>
        <begin position="6"/>
        <end position="24"/>
    </location>
</feature>
<dbReference type="EMBL" id="CAEZWB010000044">
    <property type="protein sequence ID" value="CAB4645012.1"/>
    <property type="molecule type" value="Genomic_DNA"/>
</dbReference>
<dbReference type="EMBL" id="CAEZYG010000050">
    <property type="protein sequence ID" value="CAB4709066.1"/>
    <property type="molecule type" value="Genomic_DNA"/>
</dbReference>
<dbReference type="PANTHER" id="PTHR35007:SF1">
    <property type="entry name" value="PILUS ASSEMBLY PROTEIN"/>
    <property type="match status" value="1"/>
</dbReference>
<dbReference type="GO" id="GO:0005886">
    <property type="term" value="C:plasma membrane"/>
    <property type="evidence" value="ECO:0007669"/>
    <property type="project" value="UniProtKB-SubCell"/>
</dbReference>
<dbReference type="PANTHER" id="PTHR35007">
    <property type="entry name" value="INTEGRAL MEMBRANE PROTEIN-RELATED"/>
    <property type="match status" value="1"/>
</dbReference>
<evidence type="ECO:0000256" key="3">
    <source>
        <dbReference type="ARBA" id="ARBA00022692"/>
    </source>
</evidence>
<evidence type="ECO:0000256" key="4">
    <source>
        <dbReference type="ARBA" id="ARBA00022989"/>
    </source>
</evidence>
<name>A0A6J6K6M3_9ZZZZ</name>
<feature type="transmembrane region" description="Helical" evidence="6">
    <location>
        <begin position="97"/>
        <end position="115"/>
    </location>
</feature>
<evidence type="ECO:0000256" key="5">
    <source>
        <dbReference type="ARBA" id="ARBA00023136"/>
    </source>
</evidence>
<evidence type="ECO:0000256" key="6">
    <source>
        <dbReference type="SAM" id="Phobius"/>
    </source>
</evidence>
<keyword evidence="2" id="KW-1003">Cell membrane</keyword>
<reference evidence="8" key="1">
    <citation type="submission" date="2020-05" db="EMBL/GenBank/DDBJ databases">
        <authorList>
            <person name="Chiriac C."/>
            <person name="Salcher M."/>
            <person name="Ghai R."/>
            <person name="Kavagutti S V."/>
        </authorList>
    </citation>
    <scope>NUCLEOTIDE SEQUENCE</scope>
</reference>
<evidence type="ECO:0000313" key="10">
    <source>
        <dbReference type="EMBL" id="CAB4985315.1"/>
    </source>
</evidence>
<gene>
    <name evidence="8" type="ORF">UFOPK2166_00481</name>
    <name evidence="9" type="ORF">UFOPK2657_00418</name>
    <name evidence="10" type="ORF">UFOPK4000_00361</name>
</gene>
<evidence type="ECO:0000313" key="9">
    <source>
        <dbReference type="EMBL" id="CAB4709066.1"/>
    </source>
</evidence>
<protein>
    <submittedName>
        <fullName evidence="8">Unannotated protein</fullName>
    </submittedName>
</protein>
<evidence type="ECO:0000256" key="1">
    <source>
        <dbReference type="ARBA" id="ARBA00004651"/>
    </source>
</evidence>
<proteinExistence type="predicted"/>
<dbReference type="EMBL" id="CAFBOT010000040">
    <property type="protein sequence ID" value="CAB4985315.1"/>
    <property type="molecule type" value="Genomic_DNA"/>
</dbReference>
<dbReference type="AlphaFoldDB" id="A0A6J6K6M3"/>
<comment type="subcellular location">
    <subcellularLocation>
        <location evidence="1">Cell membrane</location>
        <topology evidence="1">Multi-pass membrane protein</topology>
    </subcellularLocation>
</comment>
<keyword evidence="5 6" id="KW-0472">Membrane</keyword>
<dbReference type="InterPro" id="IPR018076">
    <property type="entry name" value="T2SS_GspF_dom"/>
</dbReference>
<feature type="transmembrane region" description="Helical" evidence="6">
    <location>
        <begin position="69"/>
        <end position="91"/>
    </location>
</feature>
<dbReference type="Pfam" id="PF00482">
    <property type="entry name" value="T2SSF"/>
    <property type="match status" value="1"/>
</dbReference>